<reference evidence="9" key="1">
    <citation type="submission" date="2025-05" db="UniProtKB">
        <authorList>
            <consortium name="EnsemblMetazoa"/>
        </authorList>
    </citation>
    <scope>IDENTIFICATION</scope>
</reference>
<evidence type="ECO:0000256" key="2">
    <source>
        <dbReference type="ARBA" id="ARBA00005300"/>
    </source>
</evidence>
<dbReference type="EnsemblMetazoa" id="XM_028273183.2">
    <property type="protein sequence ID" value="XP_028128984.2"/>
    <property type="gene ID" value="LOC114325188"/>
</dbReference>
<dbReference type="InterPro" id="IPR036397">
    <property type="entry name" value="RNaseH_sf"/>
</dbReference>
<keyword evidence="4" id="KW-0540">Nuclease</keyword>
<dbReference type="InterPro" id="IPR012337">
    <property type="entry name" value="RNaseH-like_sf"/>
</dbReference>
<evidence type="ECO:0000256" key="6">
    <source>
        <dbReference type="ARBA" id="ARBA00022759"/>
    </source>
</evidence>
<dbReference type="Gene3D" id="3.30.420.10">
    <property type="entry name" value="Ribonuclease H-like superfamily/Ribonuclease H"/>
    <property type="match status" value="1"/>
</dbReference>
<evidence type="ECO:0000256" key="5">
    <source>
        <dbReference type="ARBA" id="ARBA00022723"/>
    </source>
</evidence>
<evidence type="ECO:0000256" key="4">
    <source>
        <dbReference type="ARBA" id="ARBA00022722"/>
    </source>
</evidence>
<comment type="catalytic activity">
    <reaction evidence="1">
        <text>Endonucleolytic cleavage to 5'-phosphomonoester.</text>
        <dbReference type="EC" id="3.1.26.4"/>
    </reaction>
</comment>
<dbReference type="PANTHER" id="PTHR10642">
    <property type="entry name" value="RIBONUCLEASE H1"/>
    <property type="match status" value="1"/>
</dbReference>
<comment type="similarity">
    <text evidence="2">Belongs to the RNase H family.</text>
</comment>
<feature type="domain" description="RNase H type-1" evidence="8">
    <location>
        <begin position="65"/>
        <end position="197"/>
    </location>
</feature>
<dbReference type="InterPro" id="IPR002156">
    <property type="entry name" value="RNaseH_domain"/>
</dbReference>
<protein>
    <recommendedName>
        <fullName evidence="3">ribonuclease H</fullName>
        <ecNumber evidence="3">3.1.26.4</ecNumber>
    </recommendedName>
</protein>
<keyword evidence="10" id="KW-1185">Reference proteome</keyword>
<dbReference type="EC" id="3.1.26.4" evidence="3"/>
<organism evidence="9 10">
    <name type="scientific">Diabrotica virgifera virgifera</name>
    <name type="common">western corn rootworm</name>
    <dbReference type="NCBI Taxonomy" id="50390"/>
    <lineage>
        <taxon>Eukaryota</taxon>
        <taxon>Metazoa</taxon>
        <taxon>Ecdysozoa</taxon>
        <taxon>Arthropoda</taxon>
        <taxon>Hexapoda</taxon>
        <taxon>Insecta</taxon>
        <taxon>Pterygota</taxon>
        <taxon>Neoptera</taxon>
        <taxon>Endopterygota</taxon>
        <taxon>Coleoptera</taxon>
        <taxon>Polyphaga</taxon>
        <taxon>Cucujiformia</taxon>
        <taxon>Chrysomeloidea</taxon>
        <taxon>Chrysomelidae</taxon>
        <taxon>Galerucinae</taxon>
        <taxon>Diabroticina</taxon>
        <taxon>Diabroticites</taxon>
        <taxon>Diabrotica</taxon>
    </lineage>
</organism>
<dbReference type="Proteomes" id="UP001652700">
    <property type="component" value="Unplaced"/>
</dbReference>
<dbReference type="CDD" id="cd09276">
    <property type="entry name" value="Rnase_HI_RT_non_LTR"/>
    <property type="match status" value="1"/>
</dbReference>
<dbReference type="InterPro" id="IPR050092">
    <property type="entry name" value="RNase_H"/>
</dbReference>
<dbReference type="RefSeq" id="XP_028128984.2">
    <property type="nucleotide sequence ID" value="XM_028273183.2"/>
</dbReference>
<evidence type="ECO:0000313" key="9">
    <source>
        <dbReference type="EnsemblMetazoa" id="XP_028128984.2"/>
    </source>
</evidence>
<keyword evidence="5" id="KW-0479">Metal-binding</keyword>
<name>A0ABM5IB49_DIAVI</name>
<dbReference type="GeneID" id="114325188"/>
<dbReference type="SUPFAM" id="SSF53098">
    <property type="entry name" value="Ribonuclease H-like"/>
    <property type="match status" value="1"/>
</dbReference>
<keyword evidence="6" id="KW-0255">Endonuclease</keyword>
<proteinExistence type="inferred from homology"/>
<evidence type="ECO:0000256" key="1">
    <source>
        <dbReference type="ARBA" id="ARBA00000077"/>
    </source>
</evidence>
<accession>A0ABM5IB49</accession>
<dbReference type="PANTHER" id="PTHR10642:SF26">
    <property type="entry name" value="RIBONUCLEASE H1"/>
    <property type="match status" value="1"/>
</dbReference>
<keyword evidence="7" id="KW-0378">Hydrolase</keyword>
<dbReference type="Pfam" id="PF00075">
    <property type="entry name" value="RNase_H"/>
    <property type="match status" value="1"/>
</dbReference>
<sequence>MPYLIAGLAEFMPYLKDIYKSNNFPCYEVPYNTLCSIIVKTVPLSLKKNDPMIKEQFLINTEKYKATYTFIFTDASKKDLTTGFGISIPDINIKYSSKLPNHLSICKTEIIGIYEAIKLTLRKNLFRIIIFSDSSSAIEKISSYSVKNISEYWHIETERLRDHATENGFDIRLAWIPGHSNIPGNEEADTLANIGRNLNIPMVMPLDVQDI</sequence>
<dbReference type="PROSITE" id="PS50879">
    <property type="entry name" value="RNASE_H_1"/>
    <property type="match status" value="1"/>
</dbReference>
<evidence type="ECO:0000256" key="7">
    <source>
        <dbReference type="ARBA" id="ARBA00022801"/>
    </source>
</evidence>
<evidence type="ECO:0000256" key="3">
    <source>
        <dbReference type="ARBA" id="ARBA00012180"/>
    </source>
</evidence>
<evidence type="ECO:0000313" key="10">
    <source>
        <dbReference type="Proteomes" id="UP001652700"/>
    </source>
</evidence>
<evidence type="ECO:0000259" key="8">
    <source>
        <dbReference type="PROSITE" id="PS50879"/>
    </source>
</evidence>